<dbReference type="EMBL" id="CP028811">
    <property type="protein sequence ID" value="AWA31073.1"/>
    <property type="molecule type" value="Genomic_DNA"/>
</dbReference>
<accession>A0A2S0RH44</accession>
<gene>
    <name evidence="1" type="ORF">HYN48_13800</name>
</gene>
<proteinExistence type="predicted"/>
<dbReference type="RefSeq" id="WP_108372707.1">
    <property type="nucleotide sequence ID" value="NZ_CP028811.1"/>
</dbReference>
<evidence type="ECO:0000313" key="1">
    <source>
        <dbReference type="EMBL" id="AWA31073.1"/>
    </source>
</evidence>
<dbReference type="Proteomes" id="UP000244193">
    <property type="component" value="Chromosome"/>
</dbReference>
<dbReference type="KEGG" id="fmg:HYN48_13800"/>
<protein>
    <submittedName>
        <fullName evidence="1">Uncharacterized protein</fullName>
    </submittedName>
</protein>
<name>A0A2S0RH44_9FLAO</name>
<evidence type="ECO:0000313" key="2">
    <source>
        <dbReference type="Proteomes" id="UP000244193"/>
    </source>
</evidence>
<sequence>MKISVRFLLLVSFLIFSNCKDPRNAENTSSDAKNDDIKYKAFVEYLKSKNISICEIKEIRLKIKKNAKNLADKRYPNSIAQHDKYVERLIERKIDTVINKYGLKSSDWSKAWILADKYCK</sequence>
<organism evidence="1 2">
    <name type="scientific">Flavobacterium magnum</name>
    <dbReference type="NCBI Taxonomy" id="2162713"/>
    <lineage>
        <taxon>Bacteria</taxon>
        <taxon>Pseudomonadati</taxon>
        <taxon>Bacteroidota</taxon>
        <taxon>Flavobacteriia</taxon>
        <taxon>Flavobacteriales</taxon>
        <taxon>Flavobacteriaceae</taxon>
        <taxon>Flavobacterium</taxon>
    </lineage>
</organism>
<reference evidence="1 2" key="1">
    <citation type="submission" date="2018-04" db="EMBL/GenBank/DDBJ databases">
        <title>Genome sequencing of Flavobacterium sp. HYN0048.</title>
        <authorList>
            <person name="Yi H."/>
            <person name="Baek C."/>
        </authorList>
    </citation>
    <scope>NUCLEOTIDE SEQUENCE [LARGE SCALE GENOMIC DNA]</scope>
    <source>
        <strain evidence="1 2">HYN0048</strain>
    </source>
</reference>
<keyword evidence="2" id="KW-1185">Reference proteome</keyword>
<dbReference type="AlphaFoldDB" id="A0A2S0RH44"/>